<evidence type="ECO:0000313" key="1">
    <source>
        <dbReference type="EMBL" id="KKS23787.1"/>
    </source>
</evidence>
<comment type="caution">
    <text evidence="1">The sequence shown here is derived from an EMBL/GenBank/DDBJ whole genome shotgun (WGS) entry which is preliminary data.</text>
</comment>
<organism evidence="1 2">
    <name type="scientific">Candidatus Jorgensenbacteria bacterium GW2011_GWF2_41_8</name>
    <dbReference type="NCBI Taxonomy" id="1618667"/>
    <lineage>
        <taxon>Bacteria</taxon>
        <taxon>Candidatus Joergenseniibacteriota</taxon>
    </lineage>
</organism>
<dbReference type="EMBL" id="LCCD01000040">
    <property type="protein sequence ID" value="KKS23787.1"/>
    <property type="molecule type" value="Genomic_DNA"/>
</dbReference>
<protein>
    <submittedName>
        <fullName evidence="1">Uncharacterized protein</fullName>
    </submittedName>
</protein>
<accession>A0A0G0XH72</accession>
<sequence>MNGIRNEGFLSIFEENDETTANVLSAGCDNIPCNCNCDCVDCDFNCEECDNAEIEAVACNLSCDCVVCVYDPSE</sequence>
<dbReference type="Proteomes" id="UP000033856">
    <property type="component" value="Unassembled WGS sequence"/>
</dbReference>
<proteinExistence type="predicted"/>
<gene>
    <name evidence="1" type="ORF">UU83_C0040G0004</name>
</gene>
<evidence type="ECO:0000313" key="2">
    <source>
        <dbReference type="Proteomes" id="UP000033856"/>
    </source>
</evidence>
<dbReference type="AlphaFoldDB" id="A0A0G0XH72"/>
<reference evidence="1 2" key="1">
    <citation type="journal article" date="2015" name="Nature">
        <title>rRNA introns, odd ribosomes, and small enigmatic genomes across a large radiation of phyla.</title>
        <authorList>
            <person name="Brown C.T."/>
            <person name="Hug L.A."/>
            <person name="Thomas B.C."/>
            <person name="Sharon I."/>
            <person name="Castelle C.J."/>
            <person name="Singh A."/>
            <person name="Wilkins M.J."/>
            <person name="Williams K.H."/>
            <person name="Banfield J.F."/>
        </authorList>
    </citation>
    <scope>NUCLEOTIDE SEQUENCE [LARGE SCALE GENOMIC DNA]</scope>
</reference>
<name>A0A0G0XH72_9BACT</name>